<keyword evidence="5" id="KW-0333">Golgi apparatus</keyword>
<feature type="domain" description="Vps52 coiled-coil" evidence="7">
    <location>
        <begin position="161"/>
        <end position="325"/>
    </location>
</feature>
<dbReference type="AlphaFoldDB" id="A0AAN7C746"/>
<dbReference type="Proteomes" id="UP001303760">
    <property type="component" value="Unassembled WGS sequence"/>
</dbReference>
<dbReference type="PANTHER" id="PTHR14190:SF7">
    <property type="entry name" value="VACUOLAR PROTEIN SORTING-ASSOCIATED PROTEIN 52 HOMOLOG"/>
    <property type="match status" value="1"/>
</dbReference>
<evidence type="ECO:0000313" key="9">
    <source>
        <dbReference type="EMBL" id="KAK4236634.1"/>
    </source>
</evidence>
<dbReference type="GO" id="GO:0019905">
    <property type="term" value="F:syntaxin binding"/>
    <property type="evidence" value="ECO:0007669"/>
    <property type="project" value="TreeGrafter"/>
</dbReference>
<dbReference type="GO" id="GO:0032456">
    <property type="term" value="P:endocytic recycling"/>
    <property type="evidence" value="ECO:0007669"/>
    <property type="project" value="TreeGrafter"/>
</dbReference>
<keyword evidence="4" id="KW-0653">Protein transport</keyword>
<keyword evidence="10" id="KW-1185">Reference proteome</keyword>
<evidence type="ECO:0000259" key="8">
    <source>
        <dbReference type="Pfam" id="PF20655"/>
    </source>
</evidence>
<comment type="similarity">
    <text evidence="2">Belongs to the VPS52 family.</text>
</comment>
<keyword evidence="3" id="KW-0813">Transport</keyword>
<dbReference type="Pfam" id="PF20655">
    <property type="entry name" value="Vps52_C"/>
    <property type="match status" value="1"/>
</dbReference>
<feature type="compositionally biased region" description="Polar residues" evidence="6">
    <location>
        <begin position="31"/>
        <end position="44"/>
    </location>
</feature>
<evidence type="ECO:0000259" key="7">
    <source>
        <dbReference type="Pfam" id="PF04129"/>
    </source>
</evidence>
<evidence type="ECO:0000256" key="2">
    <source>
        <dbReference type="ARBA" id="ARBA00008180"/>
    </source>
</evidence>
<dbReference type="GO" id="GO:0042147">
    <property type="term" value="P:retrograde transport, endosome to Golgi"/>
    <property type="evidence" value="ECO:0007669"/>
    <property type="project" value="TreeGrafter"/>
</dbReference>
<evidence type="ECO:0000256" key="4">
    <source>
        <dbReference type="ARBA" id="ARBA00022927"/>
    </source>
</evidence>
<evidence type="ECO:0000256" key="1">
    <source>
        <dbReference type="ARBA" id="ARBA00004601"/>
    </source>
</evidence>
<dbReference type="InterPro" id="IPR048319">
    <property type="entry name" value="Vps52_CC"/>
</dbReference>
<evidence type="ECO:0000256" key="3">
    <source>
        <dbReference type="ARBA" id="ARBA00022448"/>
    </source>
</evidence>
<sequence length="667" mass="73468">MWLDRFAGQHPGNSPSPPNSQSRAQSPLPRRTSSARGPYLTSQRPGIPSRGSSLSLVSNDSSSSLLGASKRNNGSGLKQSTTVDDAPDPETVLARILGPLPDRATSEDDQARRITEDDLGLDFEFGGLSLRELARGDAGRPAAHSYRPQTVEDFERDKAKFEELHRSIRACDDILSSVESSLTSFRNDLAAVSADIESLQARSTTLNVRLENRKAVEKALGPIVEELSVSPMVVSKISEGHIDEAWVKTLAEVDKRATAQKNSTQTPSKALADVGPLLEKLVLKAIERIRDFLVAQIKALRSPNINAQIIQQQNFLKCKDLFSFLHRHQPVLAGEICQAYLNTMRWYYLNQFTRYEKALEKLKLHVLDKNDVLGHEDSSRRTTVLSGTKIAGAPHDAFNLGRRIDVLKTTNQLAISSYLAEEDQSTHYLEVPFRNFNLALIDNATAEYTFLAAFFSPSLSFAAISRHFNYIFEPTFALGQSLTKQLVADTYDVLGVLLCVRLNQHLAFELQRRRVPAADGYINGTAMALWPRAQSIMDAHCDSVRALSAALPARAPSAASAKAASAAPHVVTQRFGQLLHGILALSADAGGDDEPVVASLRRLRNEVESFLTKASQASFGADKRKRERFLYNNYSLVLTIISDVSGKLAVEQQEHFEALKTTYQEAG</sequence>
<dbReference type="PANTHER" id="PTHR14190">
    <property type="entry name" value="SUPPRESSOR OF ACTIN MUTATIONS 2/VACUOLAR PROTEIN SORTING 52"/>
    <property type="match status" value="1"/>
</dbReference>
<name>A0AAN7C746_9PEZI</name>
<dbReference type="InterPro" id="IPR048361">
    <property type="entry name" value="Vps52_C"/>
</dbReference>
<proteinExistence type="inferred from homology"/>
<feature type="domain" description="Vps52 C-terminal" evidence="8">
    <location>
        <begin position="342"/>
        <end position="664"/>
    </location>
</feature>
<evidence type="ECO:0000256" key="6">
    <source>
        <dbReference type="SAM" id="MobiDB-lite"/>
    </source>
</evidence>
<dbReference type="Pfam" id="PF04129">
    <property type="entry name" value="Vps52_CC"/>
    <property type="match status" value="1"/>
</dbReference>
<evidence type="ECO:0000256" key="5">
    <source>
        <dbReference type="ARBA" id="ARBA00023034"/>
    </source>
</evidence>
<dbReference type="GO" id="GO:0006896">
    <property type="term" value="P:Golgi to vacuole transport"/>
    <property type="evidence" value="ECO:0007669"/>
    <property type="project" value="TreeGrafter"/>
</dbReference>
<comment type="caution">
    <text evidence="9">The sequence shown here is derived from an EMBL/GenBank/DDBJ whole genome shotgun (WGS) entry which is preliminary data.</text>
</comment>
<accession>A0AAN7C746</accession>
<gene>
    <name evidence="9" type="ORF">C8A03DRAFT_45399</name>
</gene>
<feature type="compositionally biased region" description="Low complexity" evidence="6">
    <location>
        <begin position="49"/>
        <end position="69"/>
    </location>
</feature>
<dbReference type="InterPro" id="IPR007258">
    <property type="entry name" value="Vps52"/>
</dbReference>
<dbReference type="GO" id="GO:0000938">
    <property type="term" value="C:GARP complex"/>
    <property type="evidence" value="ECO:0007669"/>
    <property type="project" value="TreeGrafter"/>
</dbReference>
<protein>
    <submittedName>
        <fullName evidence="9">Sac2 family-domain-containing protein</fullName>
    </submittedName>
</protein>
<organism evidence="9 10">
    <name type="scientific">Achaetomium macrosporum</name>
    <dbReference type="NCBI Taxonomy" id="79813"/>
    <lineage>
        <taxon>Eukaryota</taxon>
        <taxon>Fungi</taxon>
        <taxon>Dikarya</taxon>
        <taxon>Ascomycota</taxon>
        <taxon>Pezizomycotina</taxon>
        <taxon>Sordariomycetes</taxon>
        <taxon>Sordariomycetidae</taxon>
        <taxon>Sordariales</taxon>
        <taxon>Chaetomiaceae</taxon>
        <taxon>Achaetomium</taxon>
    </lineage>
</organism>
<feature type="compositionally biased region" description="Polar residues" evidence="6">
    <location>
        <begin position="70"/>
        <end position="83"/>
    </location>
</feature>
<dbReference type="GO" id="GO:0005829">
    <property type="term" value="C:cytosol"/>
    <property type="evidence" value="ECO:0007669"/>
    <property type="project" value="GOC"/>
</dbReference>
<dbReference type="EMBL" id="MU860181">
    <property type="protein sequence ID" value="KAK4236634.1"/>
    <property type="molecule type" value="Genomic_DNA"/>
</dbReference>
<feature type="region of interest" description="Disordered" evidence="6">
    <location>
        <begin position="1"/>
        <end position="89"/>
    </location>
</feature>
<reference evidence="9" key="1">
    <citation type="journal article" date="2023" name="Mol. Phylogenet. Evol.">
        <title>Genome-scale phylogeny and comparative genomics of the fungal order Sordariales.</title>
        <authorList>
            <person name="Hensen N."/>
            <person name="Bonometti L."/>
            <person name="Westerberg I."/>
            <person name="Brannstrom I.O."/>
            <person name="Guillou S."/>
            <person name="Cros-Aarteil S."/>
            <person name="Calhoun S."/>
            <person name="Haridas S."/>
            <person name="Kuo A."/>
            <person name="Mondo S."/>
            <person name="Pangilinan J."/>
            <person name="Riley R."/>
            <person name="LaButti K."/>
            <person name="Andreopoulos B."/>
            <person name="Lipzen A."/>
            <person name="Chen C."/>
            <person name="Yan M."/>
            <person name="Daum C."/>
            <person name="Ng V."/>
            <person name="Clum A."/>
            <person name="Steindorff A."/>
            <person name="Ohm R.A."/>
            <person name="Martin F."/>
            <person name="Silar P."/>
            <person name="Natvig D.O."/>
            <person name="Lalanne C."/>
            <person name="Gautier V."/>
            <person name="Ament-Velasquez S.L."/>
            <person name="Kruys A."/>
            <person name="Hutchinson M.I."/>
            <person name="Powell A.J."/>
            <person name="Barry K."/>
            <person name="Miller A.N."/>
            <person name="Grigoriev I.V."/>
            <person name="Debuchy R."/>
            <person name="Gladieux P."/>
            <person name="Hiltunen Thoren M."/>
            <person name="Johannesson H."/>
        </authorList>
    </citation>
    <scope>NUCLEOTIDE SEQUENCE</scope>
    <source>
        <strain evidence="9">CBS 532.94</strain>
    </source>
</reference>
<evidence type="ECO:0000313" key="10">
    <source>
        <dbReference type="Proteomes" id="UP001303760"/>
    </source>
</evidence>
<reference evidence="9" key="2">
    <citation type="submission" date="2023-05" db="EMBL/GenBank/DDBJ databases">
        <authorList>
            <consortium name="Lawrence Berkeley National Laboratory"/>
            <person name="Steindorff A."/>
            <person name="Hensen N."/>
            <person name="Bonometti L."/>
            <person name="Westerberg I."/>
            <person name="Brannstrom I.O."/>
            <person name="Guillou S."/>
            <person name="Cros-Aarteil S."/>
            <person name="Calhoun S."/>
            <person name="Haridas S."/>
            <person name="Kuo A."/>
            <person name="Mondo S."/>
            <person name="Pangilinan J."/>
            <person name="Riley R."/>
            <person name="Labutti K."/>
            <person name="Andreopoulos B."/>
            <person name="Lipzen A."/>
            <person name="Chen C."/>
            <person name="Yanf M."/>
            <person name="Daum C."/>
            <person name="Ng V."/>
            <person name="Clum A."/>
            <person name="Ohm R."/>
            <person name="Martin F."/>
            <person name="Silar P."/>
            <person name="Natvig D."/>
            <person name="Lalanne C."/>
            <person name="Gautier V."/>
            <person name="Ament-Velasquez S.L."/>
            <person name="Kruys A."/>
            <person name="Hutchinson M.I."/>
            <person name="Powell A.J."/>
            <person name="Barry K."/>
            <person name="Miller A.N."/>
            <person name="Grigoriev I.V."/>
            <person name="Debuchy R."/>
            <person name="Gladieux P."/>
            <person name="Thoren M.H."/>
            <person name="Johannesson H."/>
        </authorList>
    </citation>
    <scope>NUCLEOTIDE SEQUENCE</scope>
    <source>
        <strain evidence="9">CBS 532.94</strain>
    </source>
</reference>
<dbReference type="GO" id="GO:0015031">
    <property type="term" value="P:protein transport"/>
    <property type="evidence" value="ECO:0007669"/>
    <property type="project" value="UniProtKB-KW"/>
</dbReference>
<comment type="subcellular location">
    <subcellularLocation>
        <location evidence="1">Golgi apparatus</location>
        <location evidence="1">trans-Golgi network</location>
    </subcellularLocation>
</comment>